<dbReference type="AlphaFoldDB" id="A0A7W3XRY6"/>
<dbReference type="EMBL" id="JACJIP010000014">
    <property type="protein sequence ID" value="MBA9085970.1"/>
    <property type="molecule type" value="Genomic_DNA"/>
</dbReference>
<reference evidence="1 2" key="1">
    <citation type="submission" date="2020-08" db="EMBL/GenBank/DDBJ databases">
        <title>Genomic Encyclopedia of Type Strains, Phase III (KMG-III): the genomes of soil and plant-associated and newly described type strains.</title>
        <authorList>
            <person name="Whitman W."/>
        </authorList>
    </citation>
    <scope>NUCLEOTIDE SEQUENCE [LARGE SCALE GENOMIC DNA]</scope>
    <source>
        <strain evidence="1 2">CECT 8693</strain>
    </source>
</reference>
<organism evidence="1 2">
    <name type="scientific">Fontibacillus solani</name>
    <dbReference type="NCBI Taxonomy" id="1572857"/>
    <lineage>
        <taxon>Bacteria</taxon>
        <taxon>Bacillati</taxon>
        <taxon>Bacillota</taxon>
        <taxon>Bacilli</taxon>
        <taxon>Bacillales</taxon>
        <taxon>Paenibacillaceae</taxon>
        <taxon>Fontibacillus</taxon>
    </lineage>
</organism>
<evidence type="ECO:0000313" key="2">
    <source>
        <dbReference type="Proteomes" id="UP000567067"/>
    </source>
</evidence>
<dbReference type="RefSeq" id="WP_182535820.1">
    <property type="nucleotide sequence ID" value="NZ_JACJIP010000014.1"/>
</dbReference>
<evidence type="ECO:0000313" key="1">
    <source>
        <dbReference type="EMBL" id="MBA9085970.1"/>
    </source>
</evidence>
<proteinExistence type="predicted"/>
<sequence>MIQYIEFHMLVSLTDRAIEEIKEHSNCNGITIQLLTKKHVDDRQAIKVSVDVPNFLYHGDYEENAVIPDKYLFIAEIRQHLIRAGLPAQQLPYGLPFKTEKLTIGFNAFLGNRDLYREIMPPTECIRYAASNKWVYHIGPKTDCLLSFNGQGKRLMRIDDLSPRNDYSRRISIHEGILSFRFDLTPAQMKTISNDRCLTDLLDEEKLSGVLKLWSDKLSSLPVFESLYHITQVIDETNEPTHTKQRIKQFAKLLLECGLLDWETYFSKASLVRNYSDLKRVLGVPAILLREHNDCETSLLQPYEEWRNVSCQGRGEAELA</sequence>
<comment type="caution">
    <text evidence="1">The sequence shown here is derived from an EMBL/GenBank/DDBJ whole genome shotgun (WGS) entry which is preliminary data.</text>
</comment>
<dbReference type="Proteomes" id="UP000567067">
    <property type="component" value="Unassembled WGS sequence"/>
</dbReference>
<protein>
    <submittedName>
        <fullName evidence="1">Uncharacterized protein</fullName>
    </submittedName>
</protein>
<name>A0A7W3XRY6_9BACL</name>
<gene>
    <name evidence="1" type="ORF">FHR92_002442</name>
</gene>
<accession>A0A7W3XRY6</accession>
<keyword evidence="2" id="KW-1185">Reference proteome</keyword>